<protein>
    <submittedName>
        <fullName evidence="1">Uncharacterized protein</fullName>
    </submittedName>
</protein>
<evidence type="ECO:0000313" key="2">
    <source>
        <dbReference type="EMBL" id="OCH97875.1"/>
    </source>
</evidence>
<dbReference type="RefSeq" id="WP_058449477.1">
    <property type="nucleotide sequence ID" value="NZ_CAAAJF010000005.1"/>
</dbReference>
<reference evidence="2 4" key="2">
    <citation type="submission" date="2016-05" db="EMBL/GenBank/DDBJ databases">
        <authorList>
            <person name="Prochazka B."/>
            <person name="Indra A."/>
            <person name="Hasenberger P."/>
            <person name="Blaschitz M."/>
            <person name="Wagner L."/>
            <person name="Wewalka G."/>
            <person name="Sorschag S."/>
            <person name="Schmid D."/>
            <person name="Ruppitsch W."/>
        </authorList>
    </citation>
    <scope>NUCLEOTIDE SEQUENCE [LARGE SCALE GENOMIC DNA]</scope>
    <source>
        <strain evidence="2 4">974010_12</strain>
    </source>
</reference>
<dbReference type="OrthoDB" id="5643322at2"/>
<dbReference type="Proteomes" id="UP000054715">
    <property type="component" value="Unassembled WGS sequence"/>
</dbReference>
<name>A0A0W0UHL9_9GAMM</name>
<keyword evidence="4" id="KW-1185">Reference proteome</keyword>
<proteinExistence type="predicted"/>
<dbReference type="EMBL" id="LYOZ01000018">
    <property type="protein sequence ID" value="OCH97875.1"/>
    <property type="molecule type" value="Genomic_DNA"/>
</dbReference>
<evidence type="ECO:0000313" key="1">
    <source>
        <dbReference type="EMBL" id="KTD07349.1"/>
    </source>
</evidence>
<dbReference type="PATRIC" id="fig|455.5.peg.1634"/>
<evidence type="ECO:0000313" key="4">
    <source>
        <dbReference type="Proteomes" id="UP000093336"/>
    </source>
</evidence>
<gene>
    <name evidence="2" type="ORF">A8135_01230</name>
    <name evidence="1" type="ORF">Ljam_1544</name>
</gene>
<evidence type="ECO:0000313" key="3">
    <source>
        <dbReference type="Proteomes" id="UP000054715"/>
    </source>
</evidence>
<dbReference type="AlphaFoldDB" id="A0A0W0UHL9"/>
<dbReference type="Proteomes" id="UP000093336">
    <property type="component" value="Unassembled WGS sequence"/>
</dbReference>
<comment type="caution">
    <text evidence="1">The sequence shown here is derived from an EMBL/GenBank/DDBJ whole genome shotgun (WGS) entry which is preliminary data.</text>
</comment>
<dbReference type="EMBL" id="LNYG01000013">
    <property type="protein sequence ID" value="KTD07349.1"/>
    <property type="molecule type" value="Genomic_DNA"/>
</dbReference>
<organism evidence="1 3">
    <name type="scientific">Legionella jamestowniensis</name>
    <dbReference type="NCBI Taxonomy" id="455"/>
    <lineage>
        <taxon>Bacteria</taxon>
        <taxon>Pseudomonadati</taxon>
        <taxon>Pseudomonadota</taxon>
        <taxon>Gammaproteobacteria</taxon>
        <taxon>Legionellales</taxon>
        <taxon>Legionellaceae</taxon>
        <taxon>Legionella</taxon>
    </lineage>
</organism>
<sequence length="326" mass="36833">MSKYKLPPLVLFESHADRSVTDFLIRNLDYLREVGYTKICFELPKGLALAAVIQQMRMAIMLQSSKVSSMDFKQSNFQIEVEKLRSVASKQQLFLEIEEKGLRFKAIDMPVEKQMEYGLNSKKRNQMLTQGTIETAEEADGGVILVTGFGHNVLQEMIAHYDSGHADQYLWFHLHNPNYETEAHKELVRDYEKRGYENCFPLGVSILDVSTDTKIEEIDTQIKEAISKNCYNYVAEEVDTSTASILKQLLGPNVSAHLRTDGQHHVDAIIPLPGADSEISRGDFLRELSNTLKGISYEVEKGSAIIRDINDKPVAEQLSSLKSSKL</sequence>
<reference evidence="1 3" key="1">
    <citation type="submission" date="2015-11" db="EMBL/GenBank/DDBJ databases">
        <title>Genomic analysis of 38 Legionella species identifies large and diverse effector repertoires.</title>
        <authorList>
            <person name="Burstein D."/>
            <person name="Amaro F."/>
            <person name="Zusman T."/>
            <person name="Lifshitz Z."/>
            <person name="Cohen O."/>
            <person name="Gilbert J.A."/>
            <person name="Pupko T."/>
            <person name="Shuman H.A."/>
            <person name="Segal G."/>
        </authorList>
    </citation>
    <scope>NUCLEOTIDE SEQUENCE [LARGE SCALE GENOMIC DNA]</scope>
    <source>
        <strain evidence="1 3">JA-26-G1-E2</strain>
    </source>
</reference>
<accession>A0A0W0UHL9</accession>